<dbReference type="GO" id="GO:0016757">
    <property type="term" value="F:glycosyltransferase activity"/>
    <property type="evidence" value="ECO:0007669"/>
    <property type="project" value="UniProtKB-KW"/>
</dbReference>
<evidence type="ECO:0000256" key="1">
    <source>
        <dbReference type="ARBA" id="ARBA00008007"/>
    </source>
</evidence>
<comment type="similarity">
    <text evidence="1">Belongs to the ComF/GntX family.</text>
</comment>
<dbReference type="InterPro" id="IPR051910">
    <property type="entry name" value="ComF/GntX_DNA_util-trans"/>
</dbReference>
<protein>
    <submittedName>
        <fullName evidence="3">Phosphoribosyltransferase family protein</fullName>
    </submittedName>
</protein>
<evidence type="ECO:0000313" key="3">
    <source>
        <dbReference type="EMBL" id="MEK8044977.1"/>
    </source>
</evidence>
<keyword evidence="3" id="KW-0808">Transferase</keyword>
<organism evidence="3 4">
    <name type="scientific">Ideonella margarita</name>
    <dbReference type="NCBI Taxonomy" id="2984191"/>
    <lineage>
        <taxon>Bacteria</taxon>
        <taxon>Pseudomonadati</taxon>
        <taxon>Pseudomonadota</taxon>
        <taxon>Betaproteobacteria</taxon>
        <taxon>Burkholderiales</taxon>
        <taxon>Sphaerotilaceae</taxon>
        <taxon>Ideonella</taxon>
    </lineage>
</organism>
<reference evidence="3 4" key="1">
    <citation type="submission" date="2024-04" db="EMBL/GenBank/DDBJ databases">
        <title>Novel species of the genus Ideonella isolated from streams.</title>
        <authorList>
            <person name="Lu H."/>
        </authorList>
    </citation>
    <scope>NUCLEOTIDE SEQUENCE [LARGE SCALE GENOMIC DNA]</scope>
    <source>
        <strain evidence="3 4">LYT19W</strain>
    </source>
</reference>
<dbReference type="Gene3D" id="3.40.50.2020">
    <property type="match status" value="1"/>
</dbReference>
<dbReference type="PANTHER" id="PTHR47505">
    <property type="entry name" value="DNA UTILIZATION PROTEIN YHGH"/>
    <property type="match status" value="1"/>
</dbReference>
<name>A0ABU9C3G8_9BURK</name>
<proteinExistence type="inferred from homology"/>
<dbReference type="InterPro" id="IPR000836">
    <property type="entry name" value="PRTase_dom"/>
</dbReference>
<dbReference type="InterPro" id="IPR029057">
    <property type="entry name" value="PRTase-like"/>
</dbReference>
<dbReference type="PANTHER" id="PTHR47505:SF1">
    <property type="entry name" value="DNA UTILIZATION PROTEIN YHGH"/>
    <property type="match status" value="1"/>
</dbReference>
<evidence type="ECO:0000259" key="2">
    <source>
        <dbReference type="Pfam" id="PF00156"/>
    </source>
</evidence>
<accession>A0ABU9C3G8</accession>
<sequence>MAGKYMDEPPHAHQADDLTRRPAGIAAEAPWRLQGWPAPCAVCSTWTREGLCQPCRTRFAGWKARCTTCGRPGVLRCGACLQHPTPQVACVVALDYQFPIDQLISRLKFQQAPEWAPLLGALLAQAVVRSGTHPPPDIVTAVPLSAQRLAQRGYNQSWLLAREVARRVGRPALPHLLQRWRHLDPLSGGANRQERGDLLQGAFLPTPAQRHTLTGRSVALVDDVMTTGATTRAAATALLEGGASQVHLWVLARTPAPDELP</sequence>
<dbReference type="Proteomes" id="UP001379945">
    <property type="component" value="Unassembled WGS sequence"/>
</dbReference>
<feature type="domain" description="Phosphoribosyltransferase" evidence="2">
    <location>
        <begin position="208"/>
        <end position="257"/>
    </location>
</feature>
<evidence type="ECO:0000313" key="4">
    <source>
        <dbReference type="Proteomes" id="UP001379945"/>
    </source>
</evidence>
<comment type="caution">
    <text evidence="3">The sequence shown here is derived from an EMBL/GenBank/DDBJ whole genome shotgun (WGS) entry which is preliminary data.</text>
</comment>
<dbReference type="EMBL" id="JBBUTI010000001">
    <property type="protein sequence ID" value="MEK8044977.1"/>
    <property type="molecule type" value="Genomic_DNA"/>
</dbReference>
<gene>
    <name evidence="3" type="ORF">AACH00_01305</name>
</gene>
<keyword evidence="3" id="KW-0328">Glycosyltransferase</keyword>
<dbReference type="RefSeq" id="WP_341397130.1">
    <property type="nucleotide sequence ID" value="NZ_JBBUTI010000001.1"/>
</dbReference>
<dbReference type="SUPFAM" id="SSF53271">
    <property type="entry name" value="PRTase-like"/>
    <property type="match status" value="1"/>
</dbReference>
<dbReference type="Pfam" id="PF00156">
    <property type="entry name" value="Pribosyltran"/>
    <property type="match status" value="1"/>
</dbReference>
<keyword evidence="4" id="KW-1185">Reference proteome</keyword>